<protein>
    <submittedName>
        <fullName evidence="2">MBL fold metallo-hydrolase</fullName>
    </submittedName>
</protein>
<dbReference type="InterPro" id="IPR001279">
    <property type="entry name" value="Metallo-B-lactamas"/>
</dbReference>
<dbReference type="PANTHER" id="PTHR47619:SF1">
    <property type="entry name" value="EXODEOXYRIBONUCLEASE WALJ"/>
    <property type="match status" value="1"/>
</dbReference>
<gene>
    <name evidence="2" type="ORF">LKD48_13995</name>
</gene>
<dbReference type="SUPFAM" id="SSF56281">
    <property type="entry name" value="Metallo-hydrolase/oxidoreductase"/>
    <property type="match status" value="1"/>
</dbReference>
<dbReference type="EMBL" id="JAJEQN010000046">
    <property type="protein sequence ID" value="MCC2222718.1"/>
    <property type="molecule type" value="Genomic_DNA"/>
</dbReference>
<dbReference type="InterPro" id="IPR052533">
    <property type="entry name" value="WalJ/YycJ-like"/>
</dbReference>
<evidence type="ECO:0000313" key="3">
    <source>
        <dbReference type="Proteomes" id="UP001198200"/>
    </source>
</evidence>
<dbReference type="Pfam" id="PF12706">
    <property type="entry name" value="Lactamase_B_2"/>
    <property type="match status" value="1"/>
</dbReference>
<comment type="caution">
    <text evidence="2">The sequence shown here is derived from an EMBL/GenBank/DDBJ whole genome shotgun (WGS) entry which is preliminary data.</text>
</comment>
<proteinExistence type="predicted"/>
<dbReference type="Proteomes" id="UP001198200">
    <property type="component" value="Unassembled WGS sequence"/>
</dbReference>
<dbReference type="AlphaFoldDB" id="A0AAE3E6T7"/>
<dbReference type="RefSeq" id="WP_066557893.1">
    <property type="nucleotide sequence ID" value="NZ_JAJEQN010000046.1"/>
</dbReference>
<dbReference type="Gene3D" id="3.60.15.10">
    <property type="entry name" value="Ribonuclease Z/Hydroxyacylglutathione hydrolase-like"/>
    <property type="match status" value="1"/>
</dbReference>
<dbReference type="InterPro" id="IPR036866">
    <property type="entry name" value="RibonucZ/Hydroxyglut_hydro"/>
</dbReference>
<keyword evidence="3" id="KW-1185">Reference proteome</keyword>
<reference evidence="2 3" key="1">
    <citation type="submission" date="2021-10" db="EMBL/GenBank/DDBJ databases">
        <title>Anaerobic single-cell dispensing facilitates the cultivation of human gut bacteria.</title>
        <authorList>
            <person name="Afrizal A."/>
        </authorList>
    </citation>
    <scope>NUCLEOTIDE SEQUENCE [LARGE SCALE GENOMIC DNA]</scope>
    <source>
        <strain evidence="2 3">CLA-AA-H224</strain>
    </source>
</reference>
<accession>A0AAE3E6T7</accession>
<evidence type="ECO:0000259" key="1">
    <source>
        <dbReference type="SMART" id="SM00849"/>
    </source>
</evidence>
<dbReference type="SMART" id="SM00849">
    <property type="entry name" value="Lactamase_B"/>
    <property type="match status" value="1"/>
</dbReference>
<feature type="domain" description="Metallo-beta-lactamase" evidence="1">
    <location>
        <begin position="11"/>
        <end position="193"/>
    </location>
</feature>
<sequence length="265" mass="29192">MRFVSIASGSSGNCTYIGTDHTHLLVDAGISCKRIDTGVQELGIKPDELAGVLITHEHSDHISGIRVFSKKHHVPLYGTKETLEAIERMDVKKEIDPDLYRPVRADEQIVVGDFTVTPFSNSHDAANPVGYRAEAEGHSVGVVTDLGVYSQYTINHLLGLDAVLLEANHDVHMLEAGPYPFPLKRRILGQKGHLSNEAAGHLLNELLHDGMKHIVLGHLSKENNYAELAYETVCCEVNMSENPYNSGDFPITVARRDAMSDVIYI</sequence>
<evidence type="ECO:0000313" key="2">
    <source>
        <dbReference type="EMBL" id="MCC2222718.1"/>
    </source>
</evidence>
<name>A0AAE3E6T7_9FIRM</name>
<organism evidence="2 3">
    <name type="scientific">Anthropogastromicrobium aceti</name>
    <dbReference type="NCBI Taxonomy" id="2981768"/>
    <lineage>
        <taxon>Bacteria</taxon>
        <taxon>Bacillati</taxon>
        <taxon>Bacillota</taxon>
        <taxon>Clostridia</taxon>
        <taxon>Lachnospirales</taxon>
        <taxon>Lachnospiraceae</taxon>
        <taxon>Anthropogastromicrobium</taxon>
    </lineage>
</organism>
<dbReference type="PANTHER" id="PTHR47619">
    <property type="entry name" value="METALLO-HYDROLASE YYCJ-RELATED"/>
    <property type="match status" value="1"/>
</dbReference>